<dbReference type="InterPro" id="IPR003016">
    <property type="entry name" value="2-oxoA_DH_lipoyl-BS"/>
</dbReference>
<dbReference type="EMBL" id="AP011740">
    <property type="protein sequence ID" value="BAL56188.1"/>
    <property type="molecule type" value="Genomic_DNA"/>
</dbReference>
<comment type="subunit">
    <text evidence="3">The glycine cleavage system is composed of four proteins: P, T, L and H.</text>
</comment>
<dbReference type="PROSITE" id="PS50968">
    <property type="entry name" value="BIOTINYL_LIPOYL"/>
    <property type="match status" value="1"/>
</dbReference>
<comment type="function">
    <text evidence="3">The glycine cleavage system catalyzes the degradation of glycine. The H protein shuttles the methylamine group of glycine from the P protein to the T protein.</text>
</comment>
<dbReference type="CDD" id="cd06848">
    <property type="entry name" value="GCS_H"/>
    <property type="match status" value="1"/>
</dbReference>
<dbReference type="Gene3D" id="2.40.50.100">
    <property type="match status" value="1"/>
</dbReference>
<gene>
    <name evidence="3" type="primary">gcvH</name>
    <name evidence="6" type="ORF">HGMM_F35B12C02</name>
</gene>
<dbReference type="NCBIfam" id="NF002270">
    <property type="entry name" value="PRK01202.1"/>
    <property type="match status" value="1"/>
</dbReference>
<sequence>MPYPKEYRYTKEHEWVKLEENKRARVGITDHAQHELGDVVYVELPKIGKSVKQMEEFATVESVKAVSPIYAPVSGQIVEVNKELESHPELINQSPHERGWIAVIAASNLQELDNLMTAEEYEKHIGSH</sequence>
<evidence type="ECO:0000256" key="4">
    <source>
        <dbReference type="PIRSR" id="PIRSR617453-50"/>
    </source>
</evidence>
<evidence type="ECO:0000256" key="1">
    <source>
        <dbReference type="ARBA" id="ARBA00009249"/>
    </source>
</evidence>
<dbReference type="GO" id="GO:0005829">
    <property type="term" value="C:cytosol"/>
    <property type="evidence" value="ECO:0007669"/>
    <property type="project" value="TreeGrafter"/>
</dbReference>
<evidence type="ECO:0000256" key="2">
    <source>
        <dbReference type="ARBA" id="ARBA00022823"/>
    </source>
</evidence>
<keyword evidence="2 3" id="KW-0450">Lipoyl</keyword>
<dbReference type="InterPro" id="IPR017453">
    <property type="entry name" value="GCV_H_sub"/>
</dbReference>
<name>H5SJ52_9BACT</name>
<feature type="modified residue" description="N6-lipoyllysine" evidence="3 4">
    <location>
        <position position="64"/>
    </location>
</feature>
<dbReference type="PANTHER" id="PTHR11715">
    <property type="entry name" value="GLYCINE CLEAVAGE SYSTEM H PROTEIN"/>
    <property type="match status" value="1"/>
</dbReference>
<dbReference type="NCBIfam" id="TIGR00527">
    <property type="entry name" value="gcvH"/>
    <property type="match status" value="1"/>
</dbReference>
<dbReference type="PROSITE" id="PS00189">
    <property type="entry name" value="LIPOYL"/>
    <property type="match status" value="1"/>
</dbReference>
<dbReference type="HAMAP" id="MF_00272">
    <property type="entry name" value="GcvH"/>
    <property type="match status" value="1"/>
</dbReference>
<reference evidence="6" key="2">
    <citation type="journal article" date="2012" name="PLoS ONE">
        <title>A Deeply Branching Thermophilic Bacterium with an Ancient Acetyl-CoA Pathway Dominates a Subsurface Ecosystem.</title>
        <authorList>
            <person name="Takami H."/>
            <person name="Noguchi H."/>
            <person name="Takaki Y."/>
            <person name="Uchiyama I."/>
            <person name="Toyoda A."/>
            <person name="Nishi S."/>
            <person name="Chee G.-J."/>
            <person name="Arai W."/>
            <person name="Nunoura T."/>
            <person name="Itoh T."/>
            <person name="Hattori M."/>
            <person name="Takai K."/>
        </authorList>
    </citation>
    <scope>NUCLEOTIDE SEQUENCE</scope>
</reference>
<dbReference type="InterPro" id="IPR002930">
    <property type="entry name" value="GCV_H"/>
</dbReference>
<accession>H5SJ52</accession>
<dbReference type="InterPro" id="IPR011053">
    <property type="entry name" value="Single_hybrid_motif"/>
</dbReference>
<dbReference type="AlphaFoldDB" id="H5SJ52"/>
<dbReference type="Pfam" id="PF01597">
    <property type="entry name" value="GCV_H"/>
    <property type="match status" value="1"/>
</dbReference>
<dbReference type="InterPro" id="IPR033753">
    <property type="entry name" value="GCV_H/Fam206"/>
</dbReference>
<dbReference type="GO" id="GO:0009249">
    <property type="term" value="P:protein lipoylation"/>
    <property type="evidence" value="ECO:0007669"/>
    <property type="project" value="TreeGrafter"/>
</dbReference>
<comment type="similarity">
    <text evidence="1 3">Belongs to the GcvH family.</text>
</comment>
<protein>
    <recommendedName>
        <fullName evidence="3">Glycine cleavage system H protein</fullName>
    </recommendedName>
</protein>
<dbReference type="InterPro" id="IPR000089">
    <property type="entry name" value="Biotin_lipoyl"/>
</dbReference>
<dbReference type="GO" id="GO:0019464">
    <property type="term" value="P:glycine decarboxylation via glycine cleavage system"/>
    <property type="evidence" value="ECO:0007669"/>
    <property type="project" value="UniProtKB-UniRule"/>
</dbReference>
<evidence type="ECO:0000256" key="3">
    <source>
        <dbReference type="HAMAP-Rule" id="MF_00272"/>
    </source>
</evidence>
<evidence type="ECO:0000313" key="6">
    <source>
        <dbReference type="EMBL" id="BAL56188.1"/>
    </source>
</evidence>
<feature type="domain" description="Lipoyl-binding" evidence="5">
    <location>
        <begin position="23"/>
        <end position="105"/>
    </location>
</feature>
<proteinExistence type="inferred from homology"/>
<dbReference type="PANTHER" id="PTHR11715:SF3">
    <property type="entry name" value="GLYCINE CLEAVAGE SYSTEM H PROTEIN-RELATED"/>
    <property type="match status" value="1"/>
</dbReference>
<reference evidence="6" key="1">
    <citation type="journal article" date="2005" name="Environ. Microbiol.">
        <title>Genetic and functional properties of uncultivated thermophilic crenarchaeotes from a subsurface gold mine as revealed by analysis of genome fragments.</title>
        <authorList>
            <person name="Nunoura T."/>
            <person name="Hirayama H."/>
            <person name="Takami H."/>
            <person name="Oida H."/>
            <person name="Nishi S."/>
            <person name="Shimamura S."/>
            <person name="Suzuki Y."/>
            <person name="Inagaki F."/>
            <person name="Takai K."/>
            <person name="Nealson K.H."/>
            <person name="Horikoshi K."/>
        </authorList>
    </citation>
    <scope>NUCLEOTIDE SEQUENCE</scope>
</reference>
<comment type="cofactor">
    <cofactor evidence="3">
        <name>(R)-lipoate</name>
        <dbReference type="ChEBI" id="CHEBI:83088"/>
    </cofactor>
    <text evidence="3">Binds 1 lipoyl cofactor covalently.</text>
</comment>
<dbReference type="GO" id="GO:0005960">
    <property type="term" value="C:glycine cleavage complex"/>
    <property type="evidence" value="ECO:0007669"/>
    <property type="project" value="InterPro"/>
</dbReference>
<organism evidence="6">
    <name type="scientific">uncultured Acetothermia bacterium</name>
    <dbReference type="NCBI Taxonomy" id="236499"/>
    <lineage>
        <taxon>Bacteria</taxon>
        <taxon>Candidatus Bipolaricaulota</taxon>
        <taxon>environmental samples</taxon>
    </lineage>
</organism>
<dbReference type="SUPFAM" id="SSF51230">
    <property type="entry name" value="Single hybrid motif"/>
    <property type="match status" value="1"/>
</dbReference>
<evidence type="ECO:0000259" key="5">
    <source>
        <dbReference type="PROSITE" id="PS50968"/>
    </source>
</evidence>